<proteinExistence type="predicted"/>
<sequence length="396" mass="44251">MGQKIGNIGVLNLINATEESIKDIVHIENVGLLLYSPKTASLLTKLHIGNIGKSSLIESEYRLNSGMFILDNSYLKAVTEPTRMFVNGVVIVHNDVSLELLNDSECEFIINGVAYTPSHLKGAVQTIFKETTGSILTYEGKEPIPKIGKVNIDNNFLQSLSGDENFIINGKLYLDENLDTDLFNQKINRLDVNGMAVIYENQVSIFSTKGLVNGKITTIPAGFKLLKTKLFIDGHSIRRFRGQPIYAEQPIILNKNVSREMFSKAFTSIESTSYIVCHENIEDLVYEALSNFETEVYVYSQILRYVDEETWNQNDLSLLEQETTLIVEGLLSIEGDVNKNFFEKISAIELIGNIHVSSSEMKAIVQKLVKTAKGSIINVSSNQREPELDNIGELTL</sequence>
<protein>
    <submittedName>
        <fullName evidence="1">Uncharacterized protein</fullName>
    </submittedName>
</protein>
<dbReference type="RefSeq" id="WP_307477903.1">
    <property type="nucleotide sequence ID" value="NZ_JAUSUB010000024.1"/>
</dbReference>
<accession>A0ABU0AMQ6</accession>
<name>A0ABU0AMQ6_9BACI</name>
<keyword evidence="2" id="KW-1185">Reference proteome</keyword>
<evidence type="ECO:0000313" key="2">
    <source>
        <dbReference type="Proteomes" id="UP001238088"/>
    </source>
</evidence>
<dbReference type="Proteomes" id="UP001238088">
    <property type="component" value="Unassembled WGS sequence"/>
</dbReference>
<comment type="caution">
    <text evidence="1">The sequence shown here is derived from an EMBL/GenBank/DDBJ whole genome shotgun (WGS) entry which is preliminary data.</text>
</comment>
<organism evidence="1 2">
    <name type="scientific">Cytobacillus purgationiresistens</name>
    <dbReference type="NCBI Taxonomy" id="863449"/>
    <lineage>
        <taxon>Bacteria</taxon>
        <taxon>Bacillati</taxon>
        <taxon>Bacillota</taxon>
        <taxon>Bacilli</taxon>
        <taxon>Bacillales</taxon>
        <taxon>Bacillaceae</taxon>
        <taxon>Cytobacillus</taxon>
    </lineage>
</organism>
<gene>
    <name evidence="1" type="ORF">J2S17_004428</name>
</gene>
<reference evidence="1 2" key="1">
    <citation type="submission" date="2023-07" db="EMBL/GenBank/DDBJ databases">
        <title>Genomic Encyclopedia of Type Strains, Phase IV (KMG-IV): sequencing the most valuable type-strain genomes for metagenomic binning, comparative biology and taxonomic classification.</title>
        <authorList>
            <person name="Goeker M."/>
        </authorList>
    </citation>
    <scope>NUCLEOTIDE SEQUENCE [LARGE SCALE GENOMIC DNA]</scope>
    <source>
        <strain evidence="1 2">DSM 23494</strain>
    </source>
</reference>
<dbReference type="EMBL" id="JAUSUB010000024">
    <property type="protein sequence ID" value="MDQ0272536.1"/>
    <property type="molecule type" value="Genomic_DNA"/>
</dbReference>
<evidence type="ECO:0000313" key="1">
    <source>
        <dbReference type="EMBL" id="MDQ0272536.1"/>
    </source>
</evidence>